<accession>A0ABT9VDH6</accession>
<keyword evidence="2" id="KW-1185">Reference proteome</keyword>
<comment type="caution">
    <text evidence="1">The sequence shown here is derived from an EMBL/GenBank/DDBJ whole genome shotgun (WGS) entry which is preliminary data.</text>
</comment>
<reference evidence="1 2" key="1">
    <citation type="submission" date="2023-07" db="EMBL/GenBank/DDBJ databases">
        <title>Genomic Encyclopedia of Type Strains, Phase IV (KMG-IV): sequencing the most valuable type-strain genomes for metagenomic binning, comparative biology and taxonomic classification.</title>
        <authorList>
            <person name="Goeker M."/>
        </authorList>
    </citation>
    <scope>NUCLEOTIDE SEQUENCE [LARGE SCALE GENOMIC DNA]</scope>
    <source>
        <strain evidence="1 2">DSM 16460</strain>
    </source>
</reference>
<evidence type="ECO:0000313" key="1">
    <source>
        <dbReference type="EMBL" id="MDQ0158974.1"/>
    </source>
</evidence>
<evidence type="ECO:0000313" key="2">
    <source>
        <dbReference type="Proteomes" id="UP001224359"/>
    </source>
</evidence>
<sequence length="85" mass="9602">MGRFTRMIVDGSVIEGTGEVTKEDKTLYINSDSGEITGWFISSLRNETVLGSLNFIDEPNENDYSFEGEFYIRSVKGPEIVIEEK</sequence>
<name>A0ABT9VDH6_9BACI</name>
<dbReference type="EMBL" id="JAUSTQ010000003">
    <property type="protein sequence ID" value="MDQ0158974.1"/>
    <property type="molecule type" value="Genomic_DNA"/>
</dbReference>
<gene>
    <name evidence="1" type="ORF">J2S77_000938</name>
</gene>
<dbReference type="Proteomes" id="UP001224359">
    <property type="component" value="Unassembled WGS sequence"/>
</dbReference>
<proteinExistence type="predicted"/>
<organism evidence="1 2">
    <name type="scientific">Alkalibacillus salilacus</name>
    <dbReference type="NCBI Taxonomy" id="284582"/>
    <lineage>
        <taxon>Bacteria</taxon>
        <taxon>Bacillati</taxon>
        <taxon>Bacillota</taxon>
        <taxon>Bacilli</taxon>
        <taxon>Bacillales</taxon>
        <taxon>Bacillaceae</taxon>
        <taxon>Alkalibacillus</taxon>
    </lineage>
</organism>
<protein>
    <submittedName>
        <fullName evidence="1">Uncharacterized protein</fullName>
    </submittedName>
</protein>
<dbReference type="RefSeq" id="WP_306975107.1">
    <property type="nucleotide sequence ID" value="NZ_JAUSTQ010000003.1"/>
</dbReference>